<evidence type="ECO:0000313" key="2">
    <source>
        <dbReference type="EMBL" id="KAJ8603858.1"/>
    </source>
</evidence>
<dbReference type="GO" id="GO:0008233">
    <property type="term" value="F:peptidase activity"/>
    <property type="evidence" value="ECO:0007669"/>
    <property type="project" value="InterPro"/>
</dbReference>
<accession>A0AAD7UGQ0</accession>
<evidence type="ECO:0000256" key="1">
    <source>
        <dbReference type="SAM" id="Phobius"/>
    </source>
</evidence>
<dbReference type="Proteomes" id="UP001230188">
    <property type="component" value="Unassembled WGS sequence"/>
</dbReference>
<dbReference type="Pfam" id="PF13367">
    <property type="entry name" value="PrsW-protease"/>
    <property type="match status" value="1"/>
</dbReference>
<proteinExistence type="predicted"/>
<organism evidence="2 3">
    <name type="scientific">Chrysophaeum taylorii</name>
    <dbReference type="NCBI Taxonomy" id="2483200"/>
    <lineage>
        <taxon>Eukaryota</taxon>
        <taxon>Sar</taxon>
        <taxon>Stramenopiles</taxon>
        <taxon>Ochrophyta</taxon>
        <taxon>Pelagophyceae</taxon>
        <taxon>Pelagomonadales</taxon>
        <taxon>Pelagomonadaceae</taxon>
        <taxon>Chrysophaeum</taxon>
    </lineage>
</organism>
<feature type="transmembrane region" description="Helical" evidence="1">
    <location>
        <begin position="108"/>
        <end position="129"/>
    </location>
</feature>
<protein>
    <submittedName>
        <fullName evidence="2">Uncharacterized protein</fullName>
    </submittedName>
</protein>
<feature type="transmembrane region" description="Helical" evidence="1">
    <location>
        <begin position="328"/>
        <end position="347"/>
    </location>
</feature>
<dbReference type="PANTHER" id="PTHR36844">
    <property type="entry name" value="PROTEASE PRSW"/>
    <property type="match status" value="1"/>
</dbReference>
<dbReference type="InterPro" id="IPR026898">
    <property type="entry name" value="PrsW"/>
</dbReference>
<keyword evidence="1" id="KW-0472">Membrane</keyword>
<keyword evidence="1" id="KW-1133">Transmembrane helix</keyword>
<dbReference type="PANTHER" id="PTHR36844:SF1">
    <property type="entry name" value="PROTEASE PRSW"/>
    <property type="match status" value="1"/>
</dbReference>
<keyword evidence="1" id="KW-0812">Transmembrane</keyword>
<gene>
    <name evidence="2" type="ORF">CTAYLR_000317</name>
</gene>
<feature type="transmembrane region" description="Helical" evidence="1">
    <location>
        <begin position="150"/>
        <end position="170"/>
    </location>
</feature>
<name>A0AAD7UGQ0_9STRA</name>
<reference evidence="2" key="1">
    <citation type="submission" date="2023-01" db="EMBL/GenBank/DDBJ databases">
        <title>Metagenome sequencing of chrysophaentin producing Chrysophaeum taylorii.</title>
        <authorList>
            <person name="Davison J."/>
            <person name="Bewley C."/>
        </authorList>
    </citation>
    <scope>NUCLEOTIDE SEQUENCE</scope>
    <source>
        <strain evidence="2">NIES-1699</strain>
    </source>
</reference>
<comment type="caution">
    <text evidence="2">The sequence shown here is derived from an EMBL/GenBank/DDBJ whole genome shotgun (WGS) entry which is preliminary data.</text>
</comment>
<feature type="transmembrane region" description="Helical" evidence="1">
    <location>
        <begin position="221"/>
        <end position="242"/>
    </location>
</feature>
<evidence type="ECO:0000313" key="3">
    <source>
        <dbReference type="Proteomes" id="UP001230188"/>
    </source>
</evidence>
<dbReference type="AlphaFoldDB" id="A0AAD7UGQ0"/>
<sequence length="393" mass="42937">MSRRLTIAVPEGTLAGTRLRVQDPETGTLFEALVPADNLDMLMVQVPEEPVQNVIHAEPALPPQPVSVMSPPAEDGPGVCDDACQRECAFFSGCYACVVGACAVGGSFLSTCGLVLLAISPATVIWGFAERWHGKVVTRCTLLDVSSEATLFLLVPLLAAISLLDYFLPMRTSCDASRSIPFWRYFFTAYVRAALLEEMLKYAAVRRQLFKAYVVDARAMLVYSGWAGATFGVLENVTYAFILPVGAVVLRSILTVPLHASTGIQIGANLSHFRFADDANVDDILAQTWGEAILYHARTYVTSTWGPTLVHGTYDLLLFIAAGECKSWTAALVLAAYVLLVVQFFYVRTRVVDVERRYPKDDAVDVHKLIENGEIPRPCPCCCCGHPCCACCY</sequence>
<keyword evidence="3" id="KW-1185">Reference proteome</keyword>
<dbReference type="EMBL" id="JAQMWT010000344">
    <property type="protein sequence ID" value="KAJ8603858.1"/>
    <property type="molecule type" value="Genomic_DNA"/>
</dbReference>